<dbReference type="EMBL" id="JAUJFL010000005">
    <property type="protein sequence ID" value="KAK2602338.1"/>
    <property type="molecule type" value="Genomic_DNA"/>
</dbReference>
<accession>A0AAD9S8N3</accession>
<feature type="region of interest" description="Disordered" evidence="1">
    <location>
        <begin position="623"/>
        <end position="660"/>
    </location>
</feature>
<sequence length="742" mass="80005">MMPAFPIVAAPHFGIENHVGPSKPRATLNRSTNLAGRGDSPELPAGDTSDKGGPAIPLADLRKAVHGIENAQAGEPSKLHNFVATDNGIFGNAAAGPPGAWQHNRSSALKIIDKSEAIEGLICPCITYGKIKHELNQAQKNRAGQEISEGDDFNACNGPCVSYAAVTTSLLFFQEFGGGILASKQTKDIALFYDLAGRERNKALTVVVHNATNLRNLVEVRVREEIEKRIRQAVLQRAQQYKSQLPMEMKKMLPDKLPQIEIPQGLEDALEHEKPRAISVVDRLKQKLAGKASKEPEKESGMELPTTLHPFQNFMAAESSTAIPGEQTAEPDVPFEPKKDEAGKLSSLTIGEKIKLKEDEQTKKLESKFGSRFKKSQKSKGKQVGRDAEPPVPAEAQPDPESDKATQGSEREQETITEVRLERGQSIVEIPANARVHSLSHDTFFIEKPPHLPHSIDLDTILPLDKARLSHVLEHDQIIQFMPDPQEHRLSADAMIPKTVAAPGHFLEGDPVVSGPKQVFSHELLHDPIVERAKAFLPHTLESDKKVAAKKIAKAHDLAGDTILPTPPKAAWHDLDKDSIVATGGPSRQEHDLSRDVRILSPSGQVRATHTIDADEVIKEGALFRKSPRPDAAAMPGNWASSSTSEEEGDNGGNGNGNKQQHLVASLNAVVNAADQALDELGQPASSGKENEAADAPAAHGLWGRMFPKRQAHAAATADATAPGAHPASSKGKGNLEGGPQT</sequence>
<proteinExistence type="predicted"/>
<evidence type="ECO:0000256" key="1">
    <source>
        <dbReference type="SAM" id="MobiDB-lite"/>
    </source>
</evidence>
<dbReference type="AlphaFoldDB" id="A0AAD9S8N3"/>
<feature type="compositionally biased region" description="Basic residues" evidence="1">
    <location>
        <begin position="371"/>
        <end position="383"/>
    </location>
</feature>
<protein>
    <submittedName>
        <fullName evidence="2">Uncharacterized protein</fullName>
    </submittedName>
</protein>
<gene>
    <name evidence="2" type="ORF">N8I77_008882</name>
</gene>
<organism evidence="2 3">
    <name type="scientific">Phomopsis amygdali</name>
    <name type="common">Fusicoccum amygdali</name>
    <dbReference type="NCBI Taxonomy" id="1214568"/>
    <lineage>
        <taxon>Eukaryota</taxon>
        <taxon>Fungi</taxon>
        <taxon>Dikarya</taxon>
        <taxon>Ascomycota</taxon>
        <taxon>Pezizomycotina</taxon>
        <taxon>Sordariomycetes</taxon>
        <taxon>Sordariomycetidae</taxon>
        <taxon>Diaporthales</taxon>
        <taxon>Diaporthaceae</taxon>
        <taxon>Diaporthe</taxon>
    </lineage>
</organism>
<comment type="caution">
    <text evidence="2">The sequence shown here is derived from an EMBL/GenBank/DDBJ whole genome shotgun (WGS) entry which is preliminary data.</text>
</comment>
<evidence type="ECO:0000313" key="2">
    <source>
        <dbReference type="EMBL" id="KAK2602338.1"/>
    </source>
</evidence>
<feature type="compositionally biased region" description="Basic and acidic residues" evidence="1">
    <location>
        <begin position="588"/>
        <end position="598"/>
    </location>
</feature>
<evidence type="ECO:0000313" key="3">
    <source>
        <dbReference type="Proteomes" id="UP001265746"/>
    </source>
</evidence>
<dbReference type="Proteomes" id="UP001265746">
    <property type="component" value="Unassembled WGS sequence"/>
</dbReference>
<feature type="region of interest" description="Disordered" evidence="1">
    <location>
        <begin position="323"/>
        <end position="346"/>
    </location>
</feature>
<feature type="region of interest" description="Disordered" evidence="1">
    <location>
        <begin position="579"/>
        <end position="599"/>
    </location>
</feature>
<keyword evidence="3" id="KW-1185">Reference proteome</keyword>
<feature type="compositionally biased region" description="Low complexity" evidence="1">
    <location>
        <begin position="713"/>
        <end position="728"/>
    </location>
</feature>
<feature type="compositionally biased region" description="Basic and acidic residues" evidence="1">
    <location>
        <begin position="401"/>
        <end position="417"/>
    </location>
</feature>
<feature type="region of interest" description="Disordered" evidence="1">
    <location>
        <begin position="367"/>
        <end position="417"/>
    </location>
</feature>
<reference evidence="2" key="1">
    <citation type="submission" date="2023-06" db="EMBL/GenBank/DDBJ databases">
        <authorList>
            <person name="Noh H."/>
        </authorList>
    </citation>
    <scope>NUCLEOTIDE SEQUENCE</scope>
    <source>
        <strain evidence="2">DUCC20226</strain>
    </source>
</reference>
<name>A0AAD9S8N3_PHOAM</name>
<feature type="region of interest" description="Disordered" evidence="1">
    <location>
        <begin position="14"/>
        <end position="55"/>
    </location>
</feature>
<feature type="region of interest" description="Disordered" evidence="1">
    <location>
        <begin position="682"/>
        <end position="742"/>
    </location>
</feature>